<name>A0ABU0H8N3_9HYPH</name>
<sequence>MNKPLSERFNGSVAWAALSPAAQAEIGAIALELVAAFHCMEAAGHGPIQTAEDRAADAAVDALDVRLVAAFREHIGDDALLAADGHMRLPSLLGPVCCSCGCSEHDACGLGCSWVEPDLCSACQGGRRHA</sequence>
<gene>
    <name evidence="1" type="ORF">QO014_002764</name>
</gene>
<protein>
    <submittedName>
        <fullName evidence="1">Uncharacterized protein</fullName>
    </submittedName>
</protein>
<organism evidence="1 2">
    <name type="scientific">Kaistia dalseonensis</name>
    <dbReference type="NCBI Taxonomy" id="410840"/>
    <lineage>
        <taxon>Bacteria</taxon>
        <taxon>Pseudomonadati</taxon>
        <taxon>Pseudomonadota</taxon>
        <taxon>Alphaproteobacteria</taxon>
        <taxon>Hyphomicrobiales</taxon>
        <taxon>Kaistiaceae</taxon>
        <taxon>Kaistia</taxon>
    </lineage>
</organism>
<keyword evidence="2" id="KW-1185">Reference proteome</keyword>
<comment type="caution">
    <text evidence="1">The sequence shown here is derived from an EMBL/GenBank/DDBJ whole genome shotgun (WGS) entry which is preliminary data.</text>
</comment>
<dbReference type="EMBL" id="JAUSVO010000003">
    <property type="protein sequence ID" value="MDQ0438372.1"/>
    <property type="molecule type" value="Genomic_DNA"/>
</dbReference>
<accession>A0ABU0H8N3</accession>
<proteinExistence type="predicted"/>
<evidence type="ECO:0000313" key="1">
    <source>
        <dbReference type="EMBL" id="MDQ0438372.1"/>
    </source>
</evidence>
<dbReference type="Proteomes" id="UP001241603">
    <property type="component" value="Unassembled WGS sequence"/>
</dbReference>
<evidence type="ECO:0000313" key="2">
    <source>
        <dbReference type="Proteomes" id="UP001241603"/>
    </source>
</evidence>
<dbReference type="RefSeq" id="WP_266349260.1">
    <property type="nucleotide sequence ID" value="NZ_JAPKNG010000003.1"/>
</dbReference>
<reference evidence="1 2" key="1">
    <citation type="submission" date="2023-07" db="EMBL/GenBank/DDBJ databases">
        <title>Genomic Encyclopedia of Type Strains, Phase IV (KMG-IV): sequencing the most valuable type-strain genomes for metagenomic binning, comparative biology and taxonomic classification.</title>
        <authorList>
            <person name="Goeker M."/>
        </authorList>
    </citation>
    <scope>NUCLEOTIDE SEQUENCE [LARGE SCALE GENOMIC DNA]</scope>
    <source>
        <strain evidence="1 2">B6-8</strain>
    </source>
</reference>